<comment type="caution">
    <text evidence="1">The sequence shown here is derived from an EMBL/GenBank/DDBJ whole genome shotgun (WGS) entry which is preliminary data.</text>
</comment>
<dbReference type="Proteomes" id="UP001524383">
    <property type="component" value="Unassembled WGS sequence"/>
</dbReference>
<organism evidence="1 2">
    <name type="scientific">Methanocalculus taiwanensis</name>
    <dbReference type="NCBI Taxonomy" id="106207"/>
    <lineage>
        <taxon>Archaea</taxon>
        <taxon>Methanobacteriati</taxon>
        <taxon>Methanobacteriota</taxon>
        <taxon>Stenosarchaea group</taxon>
        <taxon>Methanomicrobia</taxon>
        <taxon>Methanomicrobiales</taxon>
        <taxon>Methanocalculaceae</taxon>
        <taxon>Methanocalculus</taxon>
    </lineage>
</organism>
<sequence>MDQKETIKLKKFIEIEKKYNLWDYVIDEVHPWAIIRGNVLNISLRPNINSCPAHMENKSINYFSPNSILNFFKTLNFFISKRKNFDSLFFTTARYQNINKETSFFYDQFFKPYFSLFNNPLIFEHSYQGTVKRPRELESNTYLFDYIPILSTIKSLKNNYNYWGNDKDIVDFLSIVCDSFSLQKEMPNLYRKIIRRFHARQHLIKYIDNISLHMVGNKAFIHCASYLNDNGLITQRLRDNGIITIEIQHGFIGPNHYAYNYPTGHAKSIAKKYLPDYFLTYGKYWNEQIQTPSTAVTVGNPSLNAARDYYQSHISVQPKNILVVSQGYITHMMVKIAKYLSEIFPHYTVIFKLHPGELPFTERYEELKKYPNIQIKSYENIYELIASSEIIVGYTSTTLFEALSFKDKRIFIIGNNSIPESLGYHFSSFEELRDAILDESYGYPAVNPSYFWEIDWERKISAFLNQIQ</sequence>
<name>A0ABD4TPF1_9EURY</name>
<reference evidence="1 2" key="1">
    <citation type="submission" date="2019-08" db="EMBL/GenBank/DDBJ databases">
        <authorList>
            <person name="Chen S.-C."/>
            <person name="Lai M.-C."/>
            <person name="You Y.-T."/>
        </authorList>
    </citation>
    <scope>NUCLEOTIDE SEQUENCE [LARGE SCALE GENOMIC DNA]</scope>
    <source>
        <strain evidence="1 2">P2F9704a</strain>
    </source>
</reference>
<evidence type="ECO:0008006" key="3">
    <source>
        <dbReference type="Google" id="ProtNLM"/>
    </source>
</evidence>
<proteinExistence type="predicted"/>
<dbReference type="AlphaFoldDB" id="A0ABD4TPF1"/>
<evidence type="ECO:0000313" key="1">
    <source>
        <dbReference type="EMBL" id="MCQ1539628.1"/>
    </source>
</evidence>
<dbReference type="RefSeq" id="WP_255333601.1">
    <property type="nucleotide sequence ID" value="NZ_VOTZ01000060.1"/>
</dbReference>
<dbReference type="InterPro" id="IPR043148">
    <property type="entry name" value="TagF_C"/>
</dbReference>
<accession>A0ABD4TPF1</accession>
<protein>
    <recommendedName>
        <fullName evidence="3">Capsule polysaccharide biosynthesis protein</fullName>
    </recommendedName>
</protein>
<evidence type="ECO:0000313" key="2">
    <source>
        <dbReference type="Proteomes" id="UP001524383"/>
    </source>
</evidence>
<dbReference type="Gene3D" id="3.40.50.12580">
    <property type="match status" value="1"/>
</dbReference>
<dbReference type="SUPFAM" id="SSF53756">
    <property type="entry name" value="UDP-Glycosyltransferase/glycogen phosphorylase"/>
    <property type="match status" value="1"/>
</dbReference>
<keyword evidence="2" id="KW-1185">Reference proteome</keyword>
<dbReference type="EMBL" id="VOTZ01000060">
    <property type="protein sequence ID" value="MCQ1539628.1"/>
    <property type="molecule type" value="Genomic_DNA"/>
</dbReference>
<gene>
    <name evidence="1" type="ORF">FTO68_11680</name>
</gene>